<keyword evidence="6 8" id="KW-0472">Membrane</keyword>
<accession>A0A239PI95</accession>
<gene>
    <name evidence="9" type="ORF">SAMN06297382_0019</name>
</gene>
<keyword evidence="7" id="KW-0813">Transport</keyword>
<dbReference type="PANTHER" id="PTHR30558">
    <property type="entry name" value="EXBD MEMBRANE COMPONENT OF PMF-DRIVEN MACROMOLECULE IMPORT SYSTEM"/>
    <property type="match status" value="1"/>
</dbReference>
<dbReference type="InterPro" id="IPR003400">
    <property type="entry name" value="ExbD"/>
</dbReference>
<evidence type="ECO:0000256" key="2">
    <source>
        <dbReference type="ARBA" id="ARBA00005811"/>
    </source>
</evidence>
<keyword evidence="3" id="KW-1003">Cell membrane</keyword>
<dbReference type="GO" id="GO:0005886">
    <property type="term" value="C:plasma membrane"/>
    <property type="evidence" value="ECO:0007669"/>
    <property type="project" value="UniProtKB-SubCell"/>
</dbReference>
<dbReference type="EMBL" id="FZQA01000001">
    <property type="protein sequence ID" value="SNT67531.1"/>
    <property type="molecule type" value="Genomic_DNA"/>
</dbReference>
<comment type="similarity">
    <text evidence="2 7">Belongs to the ExbD/TolR family.</text>
</comment>
<keyword evidence="7" id="KW-0653">Protein transport</keyword>
<evidence type="ECO:0000256" key="8">
    <source>
        <dbReference type="SAM" id="Phobius"/>
    </source>
</evidence>
<evidence type="ECO:0000256" key="3">
    <source>
        <dbReference type="ARBA" id="ARBA00022475"/>
    </source>
</evidence>
<feature type="transmembrane region" description="Helical" evidence="8">
    <location>
        <begin position="20"/>
        <end position="37"/>
    </location>
</feature>
<dbReference type="GO" id="GO:0022857">
    <property type="term" value="F:transmembrane transporter activity"/>
    <property type="evidence" value="ECO:0007669"/>
    <property type="project" value="InterPro"/>
</dbReference>
<comment type="subcellular location">
    <subcellularLocation>
        <location evidence="1">Cell membrane</location>
        <topology evidence="1">Single-pass membrane protein</topology>
    </subcellularLocation>
    <subcellularLocation>
        <location evidence="7">Cell membrane</location>
        <topology evidence="7">Single-pass type II membrane protein</topology>
    </subcellularLocation>
</comment>
<evidence type="ECO:0000256" key="5">
    <source>
        <dbReference type="ARBA" id="ARBA00022989"/>
    </source>
</evidence>
<dbReference type="RefSeq" id="WP_089410572.1">
    <property type="nucleotide sequence ID" value="NZ_FZQA01000001.1"/>
</dbReference>
<evidence type="ECO:0000313" key="9">
    <source>
        <dbReference type="EMBL" id="SNT67531.1"/>
    </source>
</evidence>
<dbReference type="AlphaFoldDB" id="A0A239PI95"/>
<keyword evidence="5 8" id="KW-1133">Transmembrane helix</keyword>
<organism evidence="9 10">
    <name type="scientific">Amphiplicatus metriothermophilus</name>
    <dbReference type="NCBI Taxonomy" id="1519374"/>
    <lineage>
        <taxon>Bacteria</taxon>
        <taxon>Pseudomonadati</taxon>
        <taxon>Pseudomonadota</taxon>
        <taxon>Alphaproteobacteria</taxon>
        <taxon>Parvularculales</taxon>
        <taxon>Parvularculaceae</taxon>
        <taxon>Amphiplicatus</taxon>
    </lineage>
</organism>
<dbReference type="PANTHER" id="PTHR30558:SF13">
    <property type="entry name" value="BIOPOLYMER TRANSPORT PROTEIN EXBD2"/>
    <property type="match status" value="1"/>
</dbReference>
<evidence type="ECO:0000256" key="1">
    <source>
        <dbReference type="ARBA" id="ARBA00004162"/>
    </source>
</evidence>
<keyword evidence="4 7" id="KW-0812">Transmembrane</keyword>
<name>A0A239PI95_9PROT</name>
<evidence type="ECO:0000256" key="7">
    <source>
        <dbReference type="RuleBase" id="RU003879"/>
    </source>
</evidence>
<protein>
    <submittedName>
        <fullName evidence="9">Biopolymer transport protein ExbD</fullName>
    </submittedName>
</protein>
<reference evidence="9 10" key="1">
    <citation type="submission" date="2017-07" db="EMBL/GenBank/DDBJ databases">
        <authorList>
            <person name="Sun Z.S."/>
            <person name="Albrecht U."/>
            <person name="Echele G."/>
            <person name="Lee C.C."/>
        </authorList>
    </citation>
    <scope>NUCLEOTIDE SEQUENCE [LARGE SCALE GENOMIC DNA]</scope>
    <source>
        <strain evidence="9 10">CGMCC 1.12710</strain>
    </source>
</reference>
<evidence type="ECO:0000256" key="4">
    <source>
        <dbReference type="ARBA" id="ARBA00022692"/>
    </source>
</evidence>
<dbReference type="GO" id="GO:0015031">
    <property type="term" value="P:protein transport"/>
    <property type="evidence" value="ECO:0007669"/>
    <property type="project" value="UniProtKB-KW"/>
</dbReference>
<sequence length="137" mass="15049">MRRKSTHHAEAADVNVTPLLDIVFIMLIFFIVTATFLKEKGIDVRTPEDTPPEEETIPPPALLLSVQEDGFVRVNNVRIIDPYSVKPVVEEFMAREPRGVVLVSAAPDSKAGIAVTVMDQARQGNASAVSLALQQER</sequence>
<evidence type="ECO:0000256" key="6">
    <source>
        <dbReference type="ARBA" id="ARBA00023136"/>
    </source>
</evidence>
<proteinExistence type="inferred from homology"/>
<evidence type="ECO:0000313" key="10">
    <source>
        <dbReference type="Proteomes" id="UP000198346"/>
    </source>
</evidence>
<dbReference type="Pfam" id="PF02472">
    <property type="entry name" value="ExbD"/>
    <property type="match status" value="1"/>
</dbReference>
<dbReference type="Proteomes" id="UP000198346">
    <property type="component" value="Unassembled WGS sequence"/>
</dbReference>
<keyword evidence="10" id="KW-1185">Reference proteome</keyword>
<dbReference type="OrthoDB" id="5456447at2"/>